<sequence>MERVCAHLVSSTKPKAVRLATPGSNPAPAVFPCALCMGMGRKTSSVQKKKKWPE</sequence>
<name>A0A921QK31_SORBI</name>
<organism evidence="1 2">
    <name type="scientific">Sorghum bicolor</name>
    <name type="common">Sorghum</name>
    <name type="synonym">Sorghum vulgare</name>
    <dbReference type="NCBI Taxonomy" id="4558"/>
    <lineage>
        <taxon>Eukaryota</taxon>
        <taxon>Viridiplantae</taxon>
        <taxon>Streptophyta</taxon>
        <taxon>Embryophyta</taxon>
        <taxon>Tracheophyta</taxon>
        <taxon>Spermatophyta</taxon>
        <taxon>Magnoliopsida</taxon>
        <taxon>Liliopsida</taxon>
        <taxon>Poales</taxon>
        <taxon>Poaceae</taxon>
        <taxon>PACMAD clade</taxon>
        <taxon>Panicoideae</taxon>
        <taxon>Andropogonodae</taxon>
        <taxon>Andropogoneae</taxon>
        <taxon>Sorghinae</taxon>
        <taxon>Sorghum</taxon>
    </lineage>
</organism>
<dbReference type="Proteomes" id="UP000807115">
    <property type="component" value="Chromosome 7"/>
</dbReference>
<dbReference type="EMBL" id="CM027686">
    <property type="protein sequence ID" value="KAG0522232.1"/>
    <property type="molecule type" value="Genomic_DNA"/>
</dbReference>
<evidence type="ECO:0000313" key="1">
    <source>
        <dbReference type="EMBL" id="KAG0522232.1"/>
    </source>
</evidence>
<reference evidence="1" key="1">
    <citation type="journal article" date="2019" name="BMC Genomics">
        <title>A new reference genome for Sorghum bicolor reveals high levels of sequence similarity between sweet and grain genotypes: implications for the genetics of sugar metabolism.</title>
        <authorList>
            <person name="Cooper E.A."/>
            <person name="Brenton Z.W."/>
            <person name="Flinn B.S."/>
            <person name="Jenkins J."/>
            <person name="Shu S."/>
            <person name="Flowers D."/>
            <person name="Luo F."/>
            <person name="Wang Y."/>
            <person name="Xia P."/>
            <person name="Barry K."/>
            <person name="Daum C."/>
            <person name="Lipzen A."/>
            <person name="Yoshinaga Y."/>
            <person name="Schmutz J."/>
            <person name="Saski C."/>
            <person name="Vermerris W."/>
            <person name="Kresovich S."/>
        </authorList>
    </citation>
    <scope>NUCLEOTIDE SEQUENCE</scope>
</reference>
<dbReference type="AlphaFoldDB" id="A0A921QK31"/>
<comment type="caution">
    <text evidence="1">The sequence shown here is derived from an EMBL/GenBank/DDBJ whole genome shotgun (WGS) entry which is preliminary data.</text>
</comment>
<reference evidence="1" key="2">
    <citation type="submission" date="2020-10" db="EMBL/GenBank/DDBJ databases">
        <authorList>
            <person name="Cooper E.A."/>
            <person name="Brenton Z.W."/>
            <person name="Flinn B.S."/>
            <person name="Jenkins J."/>
            <person name="Shu S."/>
            <person name="Flowers D."/>
            <person name="Luo F."/>
            <person name="Wang Y."/>
            <person name="Xia P."/>
            <person name="Barry K."/>
            <person name="Daum C."/>
            <person name="Lipzen A."/>
            <person name="Yoshinaga Y."/>
            <person name="Schmutz J."/>
            <person name="Saski C."/>
            <person name="Vermerris W."/>
            <person name="Kresovich S."/>
        </authorList>
    </citation>
    <scope>NUCLEOTIDE SEQUENCE</scope>
</reference>
<evidence type="ECO:0000313" key="2">
    <source>
        <dbReference type="Proteomes" id="UP000807115"/>
    </source>
</evidence>
<accession>A0A921QK31</accession>
<protein>
    <submittedName>
        <fullName evidence="1">Uncharacterized protein</fullName>
    </submittedName>
</protein>
<proteinExistence type="predicted"/>
<gene>
    <name evidence="1" type="ORF">BDA96_07G019000</name>
</gene>